<dbReference type="Proteomes" id="UP001598448">
    <property type="component" value="Unassembled WGS sequence"/>
</dbReference>
<gene>
    <name evidence="2" type="ORF">ACFWJN_27680</name>
</gene>
<dbReference type="Gene3D" id="6.10.140.530">
    <property type="match status" value="1"/>
</dbReference>
<dbReference type="InterPro" id="IPR005114">
    <property type="entry name" value="Helicase_assoc"/>
</dbReference>
<evidence type="ECO:0000313" key="3">
    <source>
        <dbReference type="Proteomes" id="UP001598448"/>
    </source>
</evidence>
<name>A0ABW6FUW7_9ACTN</name>
<dbReference type="Pfam" id="PF03457">
    <property type="entry name" value="HA"/>
    <property type="match status" value="1"/>
</dbReference>
<feature type="domain" description="Helicase-associated" evidence="1">
    <location>
        <begin position="1"/>
        <end position="30"/>
    </location>
</feature>
<accession>A0ABW6FUW7</accession>
<evidence type="ECO:0000259" key="1">
    <source>
        <dbReference type="Pfam" id="PF03457"/>
    </source>
</evidence>
<dbReference type="RefSeq" id="WP_386720067.1">
    <property type="nucleotide sequence ID" value="NZ_JBHXIJ010000281.1"/>
</dbReference>
<organism evidence="2 3">
    <name type="scientific">Streptomyces albidochromogenes</name>
    <dbReference type="NCBI Taxonomy" id="329524"/>
    <lineage>
        <taxon>Bacteria</taxon>
        <taxon>Bacillati</taxon>
        <taxon>Actinomycetota</taxon>
        <taxon>Actinomycetes</taxon>
        <taxon>Kitasatosporales</taxon>
        <taxon>Streptomycetaceae</taxon>
        <taxon>Streptomyces</taxon>
    </lineage>
</organism>
<comment type="caution">
    <text evidence="2">The sequence shown here is derived from an EMBL/GenBank/DDBJ whole genome shotgun (WGS) entry which is preliminary data.</text>
</comment>
<keyword evidence="3" id="KW-1185">Reference proteome</keyword>
<proteinExistence type="predicted"/>
<evidence type="ECO:0000313" key="2">
    <source>
        <dbReference type="EMBL" id="MFD5102729.1"/>
    </source>
</evidence>
<dbReference type="EMBL" id="JBHXIJ010000281">
    <property type="protein sequence ID" value="MFD5102729.1"/>
    <property type="molecule type" value="Genomic_DNA"/>
</dbReference>
<reference evidence="2 3" key="1">
    <citation type="submission" date="2024-09" db="EMBL/GenBank/DDBJ databases">
        <title>The Natural Products Discovery Center: Release of the First 8490 Sequenced Strains for Exploring Actinobacteria Biosynthetic Diversity.</title>
        <authorList>
            <person name="Kalkreuter E."/>
            <person name="Kautsar S.A."/>
            <person name="Yang D."/>
            <person name="Bader C.D."/>
            <person name="Teijaro C.N."/>
            <person name="Fluegel L."/>
            <person name="Davis C.M."/>
            <person name="Simpson J.R."/>
            <person name="Lauterbach L."/>
            <person name="Steele A.D."/>
            <person name="Gui C."/>
            <person name="Meng S."/>
            <person name="Li G."/>
            <person name="Viehrig K."/>
            <person name="Ye F."/>
            <person name="Su P."/>
            <person name="Kiefer A.F."/>
            <person name="Nichols A."/>
            <person name="Cepeda A.J."/>
            <person name="Yan W."/>
            <person name="Fan B."/>
            <person name="Jiang Y."/>
            <person name="Adhikari A."/>
            <person name="Zheng C.-J."/>
            <person name="Schuster L."/>
            <person name="Cowan T.M."/>
            <person name="Smanski M.J."/>
            <person name="Chevrette M.G."/>
            <person name="De Carvalho L.P.S."/>
            <person name="Shen B."/>
        </authorList>
    </citation>
    <scope>NUCLEOTIDE SEQUENCE [LARGE SCALE GENOMIC DNA]</scope>
    <source>
        <strain evidence="2 3">NPDC058348</strain>
    </source>
</reference>
<sequence length="33" mass="3833">MKLGAWVSNQRSRAATLKPERMEQLSQVGMRWS</sequence>
<protein>
    <submittedName>
        <fullName evidence="2">Helicase associated domain-containing protein</fullName>
    </submittedName>
</protein>